<proteinExistence type="predicted"/>
<name>A0A319DZR2_9EURO</name>
<feature type="region of interest" description="Disordered" evidence="1">
    <location>
        <begin position="1"/>
        <end position="49"/>
    </location>
</feature>
<feature type="compositionally biased region" description="Polar residues" evidence="1">
    <location>
        <begin position="305"/>
        <end position="322"/>
    </location>
</feature>
<feature type="region of interest" description="Disordered" evidence="1">
    <location>
        <begin position="280"/>
        <end position="363"/>
    </location>
</feature>
<feature type="compositionally biased region" description="Basic and acidic residues" evidence="1">
    <location>
        <begin position="36"/>
        <end position="48"/>
    </location>
</feature>
<feature type="region of interest" description="Disordered" evidence="1">
    <location>
        <begin position="95"/>
        <end position="118"/>
    </location>
</feature>
<keyword evidence="3" id="KW-1185">Reference proteome</keyword>
<reference evidence="2 3" key="1">
    <citation type="submission" date="2018-02" db="EMBL/GenBank/DDBJ databases">
        <title>The genomes of Aspergillus section Nigri reveals drivers in fungal speciation.</title>
        <authorList>
            <consortium name="DOE Joint Genome Institute"/>
            <person name="Vesth T.C."/>
            <person name="Nybo J."/>
            <person name="Theobald S."/>
            <person name="Brandl J."/>
            <person name="Frisvad J.C."/>
            <person name="Nielsen K.F."/>
            <person name="Lyhne E.K."/>
            <person name="Kogle M.E."/>
            <person name="Kuo A."/>
            <person name="Riley R."/>
            <person name="Clum A."/>
            <person name="Nolan M."/>
            <person name="Lipzen A."/>
            <person name="Salamov A."/>
            <person name="Henrissat B."/>
            <person name="Wiebenga A."/>
            <person name="De vries R.P."/>
            <person name="Grigoriev I.V."/>
            <person name="Mortensen U.H."/>
            <person name="Andersen M.R."/>
            <person name="Baker S.E."/>
        </authorList>
    </citation>
    <scope>NUCLEOTIDE SEQUENCE [LARGE SCALE GENOMIC DNA]</scope>
    <source>
        <strain evidence="2 3">CBS 707.79</strain>
    </source>
</reference>
<sequence>MPPRLCCRQEPEFRVESNPRPRDRPGSATIASEPCGQEREPRWERDPNQQRLAIATNYKEPARRFRLLGKPSPALPESMGRLGCLLWWRLAPRPRPPNQVNGGDKGPARNESSPGEAAIKKRSFATAVGPSYSSPYGVRTVVVEAGRTAKRGNRGCAILWGERMRAGEARVGDFPGSSGLPAFQPASGASNFVSDVSARERYFGRLLFSLGGFTWPSLMPHRAVDHCPVESVSLSRADADGAARGRTGGRRARRDWARAPRRGIVLGDLGCKLQTPSSKLQNFRPLSAGPGSLGSLGTTPSPGSNFWNAQPTNQPTNTSDRSTLGAPRALVNRSRAPPHWRELTGARGFDFAASRQSEAAQAQ</sequence>
<feature type="compositionally biased region" description="Basic and acidic residues" evidence="1">
    <location>
        <begin position="7"/>
        <end position="25"/>
    </location>
</feature>
<evidence type="ECO:0000313" key="2">
    <source>
        <dbReference type="EMBL" id="PYH96943.1"/>
    </source>
</evidence>
<organism evidence="2 3">
    <name type="scientific">Aspergillus ellipticus CBS 707.79</name>
    <dbReference type="NCBI Taxonomy" id="1448320"/>
    <lineage>
        <taxon>Eukaryota</taxon>
        <taxon>Fungi</taxon>
        <taxon>Dikarya</taxon>
        <taxon>Ascomycota</taxon>
        <taxon>Pezizomycotina</taxon>
        <taxon>Eurotiomycetes</taxon>
        <taxon>Eurotiomycetidae</taxon>
        <taxon>Eurotiales</taxon>
        <taxon>Aspergillaceae</taxon>
        <taxon>Aspergillus</taxon>
        <taxon>Aspergillus subgen. Circumdati</taxon>
    </lineage>
</organism>
<dbReference type="AlphaFoldDB" id="A0A319DZR2"/>
<dbReference type="Proteomes" id="UP000247810">
    <property type="component" value="Unassembled WGS sequence"/>
</dbReference>
<feature type="compositionally biased region" description="Low complexity" evidence="1">
    <location>
        <begin position="285"/>
        <end position="304"/>
    </location>
</feature>
<evidence type="ECO:0000256" key="1">
    <source>
        <dbReference type="SAM" id="MobiDB-lite"/>
    </source>
</evidence>
<gene>
    <name evidence="2" type="ORF">BO71DRAFT_407340</name>
</gene>
<feature type="compositionally biased region" description="Low complexity" evidence="1">
    <location>
        <begin position="352"/>
        <end position="363"/>
    </location>
</feature>
<accession>A0A319DZR2</accession>
<dbReference type="VEuPathDB" id="FungiDB:BO71DRAFT_407340"/>
<dbReference type="EMBL" id="KZ825831">
    <property type="protein sequence ID" value="PYH96943.1"/>
    <property type="molecule type" value="Genomic_DNA"/>
</dbReference>
<evidence type="ECO:0000313" key="3">
    <source>
        <dbReference type="Proteomes" id="UP000247810"/>
    </source>
</evidence>
<protein>
    <submittedName>
        <fullName evidence="2">Uncharacterized protein</fullName>
    </submittedName>
</protein>